<dbReference type="AlphaFoldDB" id="A0A0M0K0A6"/>
<dbReference type="Gene3D" id="1.10.418.10">
    <property type="entry name" value="Calponin-like domain"/>
    <property type="match status" value="2"/>
</dbReference>
<organism evidence="2 3">
    <name type="scientific">Chrysochromulina tobinii</name>
    <dbReference type="NCBI Taxonomy" id="1460289"/>
    <lineage>
        <taxon>Eukaryota</taxon>
        <taxon>Haptista</taxon>
        <taxon>Haptophyta</taxon>
        <taxon>Prymnesiophyceae</taxon>
        <taxon>Prymnesiales</taxon>
        <taxon>Chrysochromulinaceae</taxon>
        <taxon>Chrysochromulina</taxon>
    </lineage>
</organism>
<evidence type="ECO:0000313" key="2">
    <source>
        <dbReference type="EMBL" id="KOO32002.1"/>
    </source>
</evidence>
<dbReference type="InterPro" id="IPR001715">
    <property type="entry name" value="CH_dom"/>
</dbReference>
<reference evidence="3" key="1">
    <citation type="journal article" date="2015" name="PLoS Genet.">
        <title>Genome Sequence and Transcriptome Analyses of Chrysochromulina tobin: Metabolic Tools for Enhanced Algal Fitness in the Prominent Order Prymnesiales (Haptophyceae).</title>
        <authorList>
            <person name="Hovde B.T."/>
            <person name="Deodato C.R."/>
            <person name="Hunsperger H.M."/>
            <person name="Ryken S.A."/>
            <person name="Yost W."/>
            <person name="Jha R.K."/>
            <person name="Patterson J."/>
            <person name="Monnat R.J. Jr."/>
            <person name="Barlow S.B."/>
            <person name="Starkenburg S.R."/>
            <person name="Cattolico R.A."/>
        </authorList>
    </citation>
    <scope>NUCLEOTIDE SEQUENCE</scope>
    <source>
        <strain evidence="3">CCMP291</strain>
    </source>
</reference>
<protein>
    <submittedName>
        <fullName evidence="2">Actinin-type actin-binding conserved site</fullName>
    </submittedName>
</protein>
<feature type="domain" description="Calponin-homology (CH)" evidence="1">
    <location>
        <begin position="1"/>
        <end position="102"/>
    </location>
</feature>
<keyword evidence="3" id="KW-1185">Reference proteome</keyword>
<comment type="caution">
    <text evidence="2">The sequence shown here is derived from an EMBL/GenBank/DDBJ whole genome shotgun (WGS) entry which is preliminary data.</text>
</comment>
<evidence type="ECO:0000259" key="1">
    <source>
        <dbReference type="PROSITE" id="PS50021"/>
    </source>
</evidence>
<dbReference type="SMART" id="SM00033">
    <property type="entry name" value="CH"/>
    <property type="match status" value="1"/>
</dbReference>
<dbReference type="OrthoDB" id="18853at2759"/>
<accession>A0A0M0K0A6</accession>
<name>A0A0M0K0A6_9EUKA</name>
<dbReference type="EMBL" id="JWZX01001874">
    <property type="protein sequence ID" value="KOO32002.1"/>
    <property type="molecule type" value="Genomic_DNA"/>
</dbReference>
<dbReference type="Pfam" id="PF00307">
    <property type="entry name" value="CH"/>
    <property type="match status" value="1"/>
</dbReference>
<evidence type="ECO:0000313" key="3">
    <source>
        <dbReference type="Proteomes" id="UP000037460"/>
    </source>
</evidence>
<dbReference type="PANTHER" id="PTHR11915">
    <property type="entry name" value="SPECTRIN/FILAMIN RELATED CYTOSKELETAL PROTEIN"/>
    <property type="match status" value="1"/>
</dbReference>
<dbReference type="PROSITE" id="PS50021">
    <property type="entry name" value="CH"/>
    <property type="match status" value="1"/>
</dbReference>
<gene>
    <name evidence="2" type="ORF">Ctob_014210</name>
</gene>
<proteinExistence type="predicted"/>
<dbReference type="InterPro" id="IPR036872">
    <property type="entry name" value="CH_dom_sf"/>
</dbReference>
<sequence>MTFTRWWNSWLVERQLTTDDLCEDIKLGVLPIELFEILSRSSCGRYVKAPKTSFQKLDNFNIFLEQLKSKSIKLANIGAEDLAGGVRKAVLGLTWTLILTYEVNKLLGEKAGINDLLNWVKEKVKPYGVILEVHDTDSTALDLAASKQMLPAQRLTLAFRAAEKVLGVPQLLDPGDFFMTDGKNDEKSIILYVAKLKQEAAESKTVAEAELASIEAMGFEAASEVAVAEASAKLAQRTASSHALDADREAAFAAAAAAAAQDAHRVVAVREAALTTAKARLHELRETLLSEVAELRVWLGVRMERYEQASKDPSKTLLGSTEDESRALLDSLKNDCLLELPARGDKRRELKERCVRLESMKAQYDIEMGIRTSSYITPPVGTADGGAKEAFATLDAIAQKSLQSRKDGTSAVTGASTGGDEVAREAAAMKELTRVTAERDEARAMVKALMKEGGSGRGSDGTERRDERSFCKAIATCFSPMTPAAPTIVPRSSPD</sequence>
<dbReference type="SUPFAM" id="SSF47576">
    <property type="entry name" value="Calponin-homology domain, CH-domain"/>
    <property type="match status" value="1"/>
</dbReference>
<dbReference type="Proteomes" id="UP000037460">
    <property type="component" value="Unassembled WGS sequence"/>
</dbReference>